<dbReference type="PANTHER" id="PTHR37937">
    <property type="entry name" value="CONJUGATIVE TRANSFER: DNA TRANSPORT"/>
    <property type="match status" value="1"/>
</dbReference>
<keyword evidence="8" id="KW-1185">Reference proteome</keyword>
<dbReference type="PANTHER" id="PTHR37937:SF1">
    <property type="entry name" value="CONJUGATIVE TRANSFER: DNA TRANSPORT"/>
    <property type="match status" value="1"/>
</dbReference>
<dbReference type="CDD" id="cd01127">
    <property type="entry name" value="TrwB_TraG_TraD_VirD4"/>
    <property type="match status" value="1"/>
</dbReference>
<gene>
    <name evidence="7" type="ORF">SAMN05444008_1201</name>
</gene>
<feature type="domain" description="TraD/TraG TraM recognition site" evidence="6">
    <location>
        <begin position="194"/>
        <end position="308"/>
    </location>
</feature>
<keyword evidence="5" id="KW-0472">Membrane</keyword>
<keyword evidence="4" id="KW-1133">Transmembrane helix</keyword>
<evidence type="ECO:0000313" key="7">
    <source>
        <dbReference type="EMBL" id="SHG17807.1"/>
    </source>
</evidence>
<comment type="subcellular location">
    <subcellularLocation>
        <location evidence="1">Cell membrane</location>
        <topology evidence="1">Multi-pass membrane protein</topology>
    </subcellularLocation>
</comment>
<dbReference type="SUPFAM" id="SSF52540">
    <property type="entry name" value="P-loop containing nucleoside triphosphate hydrolases"/>
    <property type="match status" value="1"/>
</dbReference>
<dbReference type="STRING" id="1302690.BUE76_00335"/>
<dbReference type="InterPro" id="IPR051539">
    <property type="entry name" value="T4SS-coupling_protein"/>
</dbReference>
<dbReference type="GO" id="GO:0005886">
    <property type="term" value="C:plasma membrane"/>
    <property type="evidence" value="ECO:0007669"/>
    <property type="project" value="UniProtKB-SubCell"/>
</dbReference>
<keyword evidence="3" id="KW-0812">Transmembrane</keyword>
<evidence type="ECO:0000313" key="8">
    <source>
        <dbReference type="Proteomes" id="UP000184368"/>
    </source>
</evidence>
<dbReference type="Gene3D" id="3.40.50.300">
    <property type="entry name" value="P-loop containing nucleotide triphosphate hydrolases"/>
    <property type="match status" value="1"/>
</dbReference>
<reference evidence="7 8" key="1">
    <citation type="submission" date="2016-11" db="EMBL/GenBank/DDBJ databases">
        <authorList>
            <person name="Jaros S."/>
            <person name="Januszkiewicz K."/>
            <person name="Wedrychowicz H."/>
        </authorList>
    </citation>
    <scope>NUCLEOTIDE SEQUENCE [LARGE SCALE GENOMIC DNA]</scope>
    <source>
        <strain evidence="7 8">DSM 26897</strain>
    </source>
</reference>
<evidence type="ECO:0000256" key="3">
    <source>
        <dbReference type="ARBA" id="ARBA00022692"/>
    </source>
</evidence>
<dbReference type="AlphaFoldDB" id="A0A1M5HPE9"/>
<dbReference type="EMBL" id="FQUO01000020">
    <property type="protein sequence ID" value="SHG17807.1"/>
    <property type="molecule type" value="Genomic_DNA"/>
</dbReference>
<name>A0A1M5HPE9_9BACT</name>
<dbReference type="Proteomes" id="UP000184368">
    <property type="component" value="Unassembled WGS sequence"/>
</dbReference>
<dbReference type="GO" id="GO:0003677">
    <property type="term" value="F:DNA binding"/>
    <property type="evidence" value="ECO:0007669"/>
    <property type="project" value="UniProtKB-KW"/>
</dbReference>
<keyword evidence="2" id="KW-1003">Cell membrane</keyword>
<proteinExistence type="predicted"/>
<dbReference type="InterPro" id="IPR027417">
    <property type="entry name" value="P-loop_NTPase"/>
</dbReference>
<sequence length="387" mass="43033">HVLNLDRLEYSRRVNPLHPRYITTLADATETAETLIHALLKSEKSSGSAQFFTQSAINFVAACIYYFATYRMGKYSTLPHVLAFINQPYENIFNTLFDNPELHALLAPFRSAFDNRAFDQLEGQVGTVRVNISRIATKEAFWVFSAEDFDLKISNPASVLVMANSPQTQNINSAFYSVVVNRVTKLVNTKGNNPTALVIDETPTIYLHKVENLIATARSNKVAVVLGLQELPQFHQQYGKDVAHSITSIMGTILSGSVRNKETLDWLEKLFGKVKQTATGVSVSHEKANVNLNERMDSLIPAAKIAGLNAGELVGLVSRESSGAYDGSYVPNVFNCKIALDMAAIEGEKKAYRELPEIYNFGDSEQKAAFLLEHMQRIYTEVESILL</sequence>
<keyword evidence="7" id="KW-0238">DNA-binding</keyword>
<evidence type="ECO:0000259" key="6">
    <source>
        <dbReference type="Pfam" id="PF12696"/>
    </source>
</evidence>
<feature type="non-terminal residue" evidence="7">
    <location>
        <position position="1"/>
    </location>
</feature>
<accession>A0A1M5HPE9</accession>
<dbReference type="RefSeq" id="WP_178371846.1">
    <property type="nucleotide sequence ID" value="NZ_FQUO01000020.1"/>
</dbReference>
<dbReference type="InterPro" id="IPR032689">
    <property type="entry name" value="TraG-D_C"/>
</dbReference>
<evidence type="ECO:0000256" key="4">
    <source>
        <dbReference type="ARBA" id="ARBA00022989"/>
    </source>
</evidence>
<dbReference type="Pfam" id="PF12696">
    <property type="entry name" value="TraG-D_C"/>
    <property type="match status" value="1"/>
</dbReference>
<protein>
    <submittedName>
        <fullName evidence="7">Type IV secretion-system coupling protein DNA-binding domain-containing protein</fullName>
    </submittedName>
</protein>
<evidence type="ECO:0000256" key="1">
    <source>
        <dbReference type="ARBA" id="ARBA00004651"/>
    </source>
</evidence>
<organism evidence="7 8">
    <name type="scientific">Cnuella takakiae</name>
    <dbReference type="NCBI Taxonomy" id="1302690"/>
    <lineage>
        <taxon>Bacteria</taxon>
        <taxon>Pseudomonadati</taxon>
        <taxon>Bacteroidota</taxon>
        <taxon>Chitinophagia</taxon>
        <taxon>Chitinophagales</taxon>
        <taxon>Chitinophagaceae</taxon>
        <taxon>Cnuella</taxon>
    </lineage>
</organism>
<evidence type="ECO:0000256" key="5">
    <source>
        <dbReference type="ARBA" id="ARBA00023136"/>
    </source>
</evidence>
<evidence type="ECO:0000256" key="2">
    <source>
        <dbReference type="ARBA" id="ARBA00022475"/>
    </source>
</evidence>